<name>A0A3B1EAB0_9ZZZZ</name>
<organism evidence="1">
    <name type="scientific">hydrothermal vent metagenome</name>
    <dbReference type="NCBI Taxonomy" id="652676"/>
    <lineage>
        <taxon>unclassified sequences</taxon>
        <taxon>metagenomes</taxon>
        <taxon>ecological metagenomes</taxon>
    </lineage>
</organism>
<accession>A0A3B1EAB0</accession>
<gene>
    <name evidence="1" type="ORF">MNB_ARC-1_794</name>
</gene>
<dbReference type="AlphaFoldDB" id="A0A3B1EAB0"/>
<sequence>MIVKKIAPKCKTINKNTKTKLFFVDIKLLFIHQISKKF</sequence>
<reference evidence="1" key="1">
    <citation type="submission" date="2018-10" db="EMBL/GenBank/DDBJ databases">
        <authorList>
            <person name="Aoki K."/>
        </authorList>
    </citation>
    <scope>NUCLEOTIDE SEQUENCE</scope>
</reference>
<proteinExistence type="predicted"/>
<evidence type="ECO:0000313" key="1">
    <source>
        <dbReference type="EMBL" id="VAY88110.1"/>
    </source>
</evidence>
<protein>
    <submittedName>
        <fullName evidence="1">Uncharacterized protein</fullName>
    </submittedName>
</protein>
<dbReference type="EMBL" id="UOYO01000046">
    <property type="protein sequence ID" value="VAY88110.1"/>
    <property type="molecule type" value="Genomic_DNA"/>
</dbReference>